<evidence type="ECO:0000313" key="2">
    <source>
        <dbReference type="EMBL" id="KZO96799.1"/>
    </source>
</evidence>
<protein>
    <submittedName>
        <fullName evidence="2">Uncharacterized protein</fullName>
    </submittedName>
</protein>
<evidence type="ECO:0000256" key="1">
    <source>
        <dbReference type="SAM" id="Phobius"/>
    </source>
</evidence>
<gene>
    <name evidence="2" type="ORF">CALVIDRAFT_98241</name>
</gene>
<dbReference type="EMBL" id="KV417282">
    <property type="protein sequence ID" value="KZO96799.1"/>
    <property type="molecule type" value="Genomic_DNA"/>
</dbReference>
<keyword evidence="1" id="KW-0472">Membrane</keyword>
<name>A0A167MK37_CALVF</name>
<organism evidence="2 3">
    <name type="scientific">Calocera viscosa (strain TUFC12733)</name>
    <dbReference type="NCBI Taxonomy" id="1330018"/>
    <lineage>
        <taxon>Eukaryota</taxon>
        <taxon>Fungi</taxon>
        <taxon>Dikarya</taxon>
        <taxon>Basidiomycota</taxon>
        <taxon>Agaricomycotina</taxon>
        <taxon>Dacrymycetes</taxon>
        <taxon>Dacrymycetales</taxon>
        <taxon>Dacrymycetaceae</taxon>
        <taxon>Calocera</taxon>
    </lineage>
</organism>
<dbReference type="Proteomes" id="UP000076738">
    <property type="component" value="Unassembled WGS sequence"/>
</dbReference>
<proteinExistence type="predicted"/>
<keyword evidence="3" id="KW-1185">Reference proteome</keyword>
<keyword evidence="1" id="KW-1133">Transmembrane helix</keyword>
<sequence length="125" mass="14035">MSTVSTTGLWPFRALLQALVNIFNRETPIGAYLLHQSPAISTSTMSTSKSYQLSDSGMLTPAYVRLFVCVAGLSLIVSAALDARRRALQYSFLIRQLEAGYTFARRRRRRPRTRYVTLSFSVAHS</sequence>
<feature type="transmembrane region" description="Helical" evidence="1">
    <location>
        <begin position="62"/>
        <end position="81"/>
    </location>
</feature>
<accession>A0A167MK37</accession>
<reference evidence="2 3" key="1">
    <citation type="journal article" date="2016" name="Mol. Biol. Evol.">
        <title>Comparative Genomics of Early-Diverging Mushroom-Forming Fungi Provides Insights into the Origins of Lignocellulose Decay Capabilities.</title>
        <authorList>
            <person name="Nagy L.G."/>
            <person name="Riley R."/>
            <person name="Tritt A."/>
            <person name="Adam C."/>
            <person name="Daum C."/>
            <person name="Floudas D."/>
            <person name="Sun H."/>
            <person name="Yadav J.S."/>
            <person name="Pangilinan J."/>
            <person name="Larsson K.H."/>
            <person name="Matsuura K."/>
            <person name="Barry K."/>
            <person name="Labutti K."/>
            <person name="Kuo R."/>
            <person name="Ohm R.A."/>
            <person name="Bhattacharya S.S."/>
            <person name="Shirouzu T."/>
            <person name="Yoshinaga Y."/>
            <person name="Martin F.M."/>
            <person name="Grigoriev I.V."/>
            <person name="Hibbett D.S."/>
        </authorList>
    </citation>
    <scope>NUCLEOTIDE SEQUENCE [LARGE SCALE GENOMIC DNA]</scope>
    <source>
        <strain evidence="2 3">TUFC12733</strain>
    </source>
</reference>
<evidence type="ECO:0000313" key="3">
    <source>
        <dbReference type="Proteomes" id="UP000076738"/>
    </source>
</evidence>
<keyword evidence="1" id="KW-0812">Transmembrane</keyword>
<dbReference type="AlphaFoldDB" id="A0A167MK37"/>